<dbReference type="RefSeq" id="WP_203622891.1">
    <property type="nucleotide sequence ID" value="NZ_BOLH01000009.1"/>
</dbReference>
<evidence type="ECO:0000313" key="3">
    <source>
        <dbReference type="Proteomes" id="UP000653631"/>
    </source>
</evidence>
<feature type="domain" description="Glycosyltransferase GT-D fold" evidence="1">
    <location>
        <begin position="33"/>
        <end position="257"/>
    </location>
</feature>
<evidence type="ECO:0000313" key="2">
    <source>
        <dbReference type="EMBL" id="GIC72100.1"/>
    </source>
</evidence>
<dbReference type="Proteomes" id="UP000653631">
    <property type="component" value="Unassembled WGS sequence"/>
</dbReference>
<dbReference type="GO" id="GO:0016740">
    <property type="term" value="F:transferase activity"/>
    <property type="evidence" value="ECO:0007669"/>
    <property type="project" value="UniProtKB-KW"/>
</dbReference>
<gene>
    <name evidence="2" type="ORF">LF01B1_11150</name>
</gene>
<organism evidence="2 3">
    <name type="scientific">Limosilactobacillus fermentum</name>
    <name type="common">Lactobacillus fermentum</name>
    <dbReference type="NCBI Taxonomy" id="1613"/>
    <lineage>
        <taxon>Bacteria</taxon>
        <taxon>Bacillati</taxon>
        <taxon>Bacillota</taxon>
        <taxon>Bacilli</taxon>
        <taxon>Lactobacillales</taxon>
        <taxon>Lactobacillaceae</taxon>
        <taxon>Limosilactobacillus</taxon>
    </lineage>
</organism>
<reference evidence="2 3" key="1">
    <citation type="submission" date="2021-01" db="EMBL/GenBank/DDBJ databases">
        <title>Development of a method for detection of lactic acid bacteria that cause putrefactive shochu mash.</title>
        <authorList>
            <person name="Takashita H."/>
            <person name="Fujihara E."/>
            <person name="Takayama K."/>
            <person name="Yamamoto H."/>
            <person name="Mizutani M."/>
            <person name="Kajiwara Y."/>
        </authorList>
    </citation>
    <scope>NUCLEOTIDE SEQUENCE [LARGE SCALE GENOMIC DNA]</scope>
    <source>
        <strain evidence="2 3">01-B1</strain>
    </source>
</reference>
<accession>A0ABD0ALQ3</accession>
<dbReference type="InterPro" id="IPR014869">
    <property type="entry name" value="GT-D"/>
</dbReference>
<keyword evidence="2" id="KW-0808">Transferase</keyword>
<dbReference type="EMBL" id="BOLH01000009">
    <property type="protein sequence ID" value="GIC72100.1"/>
    <property type="molecule type" value="Genomic_DNA"/>
</dbReference>
<protein>
    <submittedName>
        <fullName evidence="2">Glycosyl transferase</fullName>
    </submittedName>
</protein>
<name>A0ABD0ALQ3_LIMFE</name>
<dbReference type="AlphaFoldDB" id="A0ABD0ALQ3"/>
<comment type="caution">
    <text evidence="2">The sequence shown here is derived from an EMBL/GenBank/DDBJ whole genome shotgun (WGS) entry which is preliminary data.</text>
</comment>
<dbReference type="Pfam" id="PF08759">
    <property type="entry name" value="GT-D"/>
    <property type="match status" value="1"/>
</dbReference>
<evidence type="ECO:0000259" key="1">
    <source>
        <dbReference type="Pfam" id="PF08759"/>
    </source>
</evidence>
<proteinExistence type="predicted"/>
<sequence>MFFTYYIHIKKFDLNIKNAEETINYLINNKVSVGRFGDGEFNILYSKKPIGFQKYSDELSRALAQVRTTEKFKIAIPYAYKTTRPYKFLIRCFWWRYVTFNNRYILEFKKQHENDYLDTNFSRVITELADKKEVLVLTDKVKMIWENRNVLIVEGKFTRFGVNNDLLSNTKSVKRIIAPAEDAFNKFEEIYKEINSTAETMEDPLILISLGPTATILAYKLSNQFQTIDIGHFDLQYQYLERGYYHKVRIKDRYDNESMNGDKVADIHSSKYEKEIVTIIR</sequence>